<comment type="caution">
    <text evidence="1">The sequence shown here is derived from an EMBL/GenBank/DDBJ whole genome shotgun (WGS) entry which is preliminary data.</text>
</comment>
<dbReference type="EMBL" id="JANBVB010001820">
    <property type="protein sequence ID" value="KAJ2889472.1"/>
    <property type="molecule type" value="Genomic_DNA"/>
</dbReference>
<evidence type="ECO:0000313" key="1">
    <source>
        <dbReference type="EMBL" id="KAJ2889472.1"/>
    </source>
</evidence>
<accession>A0ACC1LXN3</accession>
<name>A0ACC1LXN3_9FUNG</name>
<sequence>QFSVGQSNPTYLLTDSGGQRYVLRKKPGGQLLSKTAHAVEREFRVLQALGQHTRVPVPRVYVLCEDASVLGTPFFVMEFLDGRILSDVRMPEISPRERQRYWEALVDTLAMLHEVDFRNVGLETFGRDRGFYERQVASLKRVSQAQARAIGKGGELPGIERLMPWLEEQTTRCPDETTLVHGDFKLDNVVFAKDEIRVIGILDWELSTLGNPRADLANMLQPLLTPYATGGLSVFAGLRGAPASECAPDERHLVARYCSKMGRSGELVGWTYAKVFALYRNAVIQQGIAARVAMGQASSSFAKEVGEMLPNTMKRALETIGESGLGRSSANSKL</sequence>
<organism evidence="1 2">
    <name type="scientific">Coemansia aciculifera</name>
    <dbReference type="NCBI Taxonomy" id="417176"/>
    <lineage>
        <taxon>Eukaryota</taxon>
        <taxon>Fungi</taxon>
        <taxon>Fungi incertae sedis</taxon>
        <taxon>Zoopagomycota</taxon>
        <taxon>Kickxellomycotina</taxon>
        <taxon>Kickxellomycetes</taxon>
        <taxon>Kickxellales</taxon>
        <taxon>Kickxellaceae</taxon>
        <taxon>Coemansia</taxon>
    </lineage>
</organism>
<gene>
    <name evidence="1" type="ORF">IWW38_004687</name>
</gene>
<feature type="non-terminal residue" evidence="1">
    <location>
        <position position="1"/>
    </location>
</feature>
<evidence type="ECO:0000313" key="2">
    <source>
        <dbReference type="Proteomes" id="UP001139981"/>
    </source>
</evidence>
<protein>
    <submittedName>
        <fullName evidence="1">Uncharacterized protein</fullName>
    </submittedName>
</protein>
<reference evidence="1" key="1">
    <citation type="submission" date="2022-07" db="EMBL/GenBank/DDBJ databases">
        <title>Phylogenomic reconstructions and comparative analyses of Kickxellomycotina fungi.</title>
        <authorList>
            <person name="Reynolds N.K."/>
            <person name="Stajich J.E."/>
            <person name="Barry K."/>
            <person name="Grigoriev I.V."/>
            <person name="Crous P."/>
            <person name="Smith M.E."/>
        </authorList>
    </citation>
    <scope>NUCLEOTIDE SEQUENCE</scope>
    <source>
        <strain evidence="1">CBS 190363</strain>
    </source>
</reference>
<proteinExistence type="predicted"/>
<keyword evidence="2" id="KW-1185">Reference proteome</keyword>
<dbReference type="Proteomes" id="UP001139981">
    <property type="component" value="Unassembled WGS sequence"/>
</dbReference>